<accession>A0A343TNI2</accession>
<evidence type="ECO:0000313" key="2">
    <source>
        <dbReference type="EMBL" id="AUX10654.1"/>
    </source>
</evidence>
<feature type="transmembrane region" description="Helical" evidence="1">
    <location>
        <begin position="98"/>
        <end position="118"/>
    </location>
</feature>
<dbReference type="Proteomes" id="UP000263012">
    <property type="component" value="Chromosome"/>
</dbReference>
<feature type="transmembrane region" description="Helical" evidence="1">
    <location>
        <begin position="40"/>
        <end position="60"/>
    </location>
</feature>
<reference evidence="3" key="1">
    <citation type="submission" date="2017-11" db="EMBL/GenBank/DDBJ databases">
        <title>Phenotypic and genomic properties of facultatively anaerobic sulfur-reducing natronoarchaea from hypersaline soda lakes.</title>
        <authorList>
            <person name="Sorokin D.Y."/>
            <person name="Kublanov I.V."/>
            <person name="Roman P."/>
            <person name="Sinninghe Damste J.S."/>
            <person name="Golyshin P.N."/>
            <person name="Rojo D."/>
            <person name="Ciordia S."/>
            <person name="Mena M.D.C."/>
            <person name="Ferrer M."/>
            <person name="Messina E."/>
            <person name="Smedile F."/>
            <person name="La Spada G."/>
            <person name="La Cono V."/>
            <person name="Yakimov M.M."/>
        </authorList>
    </citation>
    <scope>NUCLEOTIDE SEQUENCE [LARGE SCALE GENOMIC DNA]</scope>
    <source>
        <strain evidence="3">AArc-Sl</strain>
    </source>
</reference>
<dbReference type="EMBL" id="CP025066">
    <property type="protein sequence ID" value="AUX10654.1"/>
    <property type="molecule type" value="Genomic_DNA"/>
</dbReference>
<dbReference type="OrthoDB" id="330759at2157"/>
<keyword evidence="1" id="KW-0472">Membrane</keyword>
<feature type="transmembrane region" description="Helical" evidence="1">
    <location>
        <begin position="12"/>
        <end position="34"/>
    </location>
</feature>
<keyword evidence="1" id="KW-1133">Transmembrane helix</keyword>
<keyword evidence="1" id="KW-0812">Transmembrane</keyword>
<proteinExistence type="predicted"/>
<evidence type="ECO:0000313" key="3">
    <source>
        <dbReference type="Proteomes" id="UP000263012"/>
    </source>
</evidence>
<dbReference type="GeneID" id="37879410"/>
<dbReference type="KEGG" id="hdf:AArcSl_3043"/>
<dbReference type="RefSeq" id="WP_119821169.1">
    <property type="nucleotide sequence ID" value="NZ_CP025066.1"/>
</dbReference>
<organism evidence="2 3">
    <name type="scientific">Halalkaliarchaeum desulfuricum</name>
    <dbReference type="NCBI Taxonomy" id="2055893"/>
    <lineage>
        <taxon>Archaea</taxon>
        <taxon>Methanobacteriati</taxon>
        <taxon>Methanobacteriota</taxon>
        <taxon>Stenosarchaea group</taxon>
        <taxon>Halobacteria</taxon>
        <taxon>Halobacteriales</taxon>
        <taxon>Haloferacaceae</taxon>
        <taxon>Halalkaliarchaeum</taxon>
    </lineage>
</organism>
<name>A0A343TNI2_9EURY</name>
<dbReference type="AlphaFoldDB" id="A0A343TNI2"/>
<feature type="transmembrane region" description="Helical" evidence="1">
    <location>
        <begin position="67"/>
        <end position="86"/>
    </location>
</feature>
<sequence length="126" mass="14127">MAQFELDLDSLTGLHWFGVVCAAVTGVIHLWLGIEFIDSPMGWSFLAAGLGFFGAIVLLVLGVRRRLLYLVGIPYTGIQIPLWWVANDIEVADLFEPGIGVFDKLVQVLLIVTLVVLYRRERDIRQ</sequence>
<protein>
    <submittedName>
        <fullName evidence="2">Uncharacterized protein</fullName>
    </submittedName>
</protein>
<keyword evidence="3" id="KW-1185">Reference proteome</keyword>
<dbReference type="Pfam" id="PF24287">
    <property type="entry name" value="DUF7475"/>
    <property type="match status" value="1"/>
</dbReference>
<gene>
    <name evidence="2" type="ORF">AArcSl_3043</name>
</gene>
<dbReference type="InterPro" id="IPR055898">
    <property type="entry name" value="DUF7475"/>
</dbReference>
<evidence type="ECO:0000256" key="1">
    <source>
        <dbReference type="SAM" id="Phobius"/>
    </source>
</evidence>